<dbReference type="EMBL" id="AP014945">
    <property type="protein sequence ID" value="BAU23895.1"/>
    <property type="molecule type" value="Genomic_DNA"/>
</dbReference>
<reference evidence="3 4" key="1">
    <citation type="journal article" date="2016" name="Int. J. Syst. Evol. Microbiol.">
        <title>Caldimicrobium thiodismutans sp. nov., a sulfur-disproportionating bacterium isolated from a hot spring, and emended description of the genus Caldimicrobium.</title>
        <authorList>
            <person name="Kojima H."/>
            <person name="Umezawa K."/>
            <person name="Fukui M."/>
        </authorList>
    </citation>
    <scope>NUCLEOTIDE SEQUENCE [LARGE SCALE GENOMIC DNA]</scope>
    <source>
        <strain evidence="3 4">TF1</strain>
    </source>
</reference>
<feature type="domain" description="Cytochrome c-552/4" evidence="2">
    <location>
        <begin position="47"/>
        <end position="117"/>
    </location>
</feature>
<dbReference type="STRING" id="1653476.THC_1530"/>
<dbReference type="InterPro" id="IPR023155">
    <property type="entry name" value="Cyt_c-552/4"/>
</dbReference>
<evidence type="ECO:0000313" key="3">
    <source>
        <dbReference type="EMBL" id="BAU23895.1"/>
    </source>
</evidence>
<sequence>MVFKRFFFYFWGLLLLGLLLFAPGGAKAEVKKAKSVDELIKMFDVSSCKECHQKEFKEWSESLHARSLIGTPRTLGSMAGTVESLWKEFKHSGVKSIADVTADKLMFCMKCHAPQVQYLEPSGARELAELLIKAAGGDEAAWKKVEQVNINCIICHQEKAIVHKWLDGDIDRNAIYGKKEGSHFDTKLKTLKKSPIMGQAVFCGQCHGTGPNFEFPEPSQCATAYGSYLHAYIPSGGTKVCQDCHMREDNFGHKIPAYRDERMVNKALNYSVEAEGYYYLHKPGDLRPTVRVIVKMYNKAGHRIPDG</sequence>
<organism evidence="3 4">
    <name type="scientific">Caldimicrobium thiodismutans</name>
    <dbReference type="NCBI Taxonomy" id="1653476"/>
    <lineage>
        <taxon>Bacteria</taxon>
        <taxon>Pseudomonadati</taxon>
        <taxon>Thermodesulfobacteriota</taxon>
        <taxon>Thermodesulfobacteria</taxon>
        <taxon>Thermodesulfobacteriales</taxon>
        <taxon>Thermodesulfobacteriaceae</taxon>
        <taxon>Caldimicrobium</taxon>
    </lineage>
</organism>
<keyword evidence="4" id="KW-1185">Reference proteome</keyword>
<feature type="signal peptide" evidence="1">
    <location>
        <begin position="1"/>
        <end position="28"/>
    </location>
</feature>
<feature type="chain" id="PRO_5006854856" evidence="1">
    <location>
        <begin position="29"/>
        <end position="307"/>
    </location>
</feature>
<dbReference type="Gene3D" id="1.10.1130.10">
    <property type="entry name" value="Flavocytochrome C3, Chain A"/>
    <property type="match status" value="1"/>
</dbReference>
<dbReference type="InterPro" id="IPR036280">
    <property type="entry name" value="Multihaem_cyt_sf"/>
</dbReference>
<dbReference type="Pfam" id="PF13435">
    <property type="entry name" value="Cytochrome_C554"/>
    <property type="match status" value="1"/>
</dbReference>
<dbReference type="SUPFAM" id="SSF48695">
    <property type="entry name" value="Multiheme cytochromes"/>
    <property type="match status" value="1"/>
</dbReference>
<dbReference type="KEGG" id="cthi:THC_1530"/>
<dbReference type="NCBIfam" id="NF040886">
    <property type="entry name" value="cyt_C_like_Sec"/>
    <property type="match status" value="1"/>
</dbReference>
<name>A0A0U5AJ37_9BACT</name>
<accession>A0A0U5AJ37</accession>
<dbReference type="OrthoDB" id="9769195at2"/>
<evidence type="ECO:0000256" key="1">
    <source>
        <dbReference type="SAM" id="SignalP"/>
    </source>
</evidence>
<reference evidence="4" key="2">
    <citation type="journal article" date="2016" name="Int. J. Syst. Evol. Microbiol.">
        <title>Caldimicrobium thiodismutans sp. nov., a sulfur-disproportionating bacterium isolated from a hot spring.</title>
        <authorList>
            <person name="Kojima H."/>
            <person name="Umezawa K."/>
            <person name="Fukui M."/>
        </authorList>
    </citation>
    <scope>NUCLEOTIDE SEQUENCE [LARGE SCALE GENOMIC DNA]</scope>
    <source>
        <strain evidence="4">TF1</strain>
    </source>
</reference>
<evidence type="ECO:0000313" key="4">
    <source>
        <dbReference type="Proteomes" id="UP000068196"/>
    </source>
</evidence>
<gene>
    <name evidence="3" type="ORF">THC_1530</name>
</gene>
<evidence type="ECO:0000259" key="2">
    <source>
        <dbReference type="Pfam" id="PF13435"/>
    </source>
</evidence>
<keyword evidence="1" id="KW-0732">Signal</keyword>
<proteinExistence type="predicted"/>
<dbReference type="AlphaFoldDB" id="A0A0U5AJ37"/>
<protein>
    <submittedName>
        <fullName evidence="3">Cytochrome C</fullName>
    </submittedName>
</protein>
<dbReference type="Proteomes" id="UP000068196">
    <property type="component" value="Chromosome"/>
</dbReference>